<organism evidence="1 2">
    <name type="scientific">Streptomyces similanensis</name>
    <dbReference type="NCBI Taxonomy" id="1274988"/>
    <lineage>
        <taxon>Bacteria</taxon>
        <taxon>Bacillati</taxon>
        <taxon>Actinomycetota</taxon>
        <taxon>Actinomycetes</taxon>
        <taxon>Kitasatosporales</taxon>
        <taxon>Streptomycetaceae</taxon>
        <taxon>Streptomyces</taxon>
    </lineage>
</organism>
<dbReference type="RefSeq" id="WP_345672789.1">
    <property type="nucleotide sequence ID" value="NZ_BAABKC010000160.1"/>
</dbReference>
<dbReference type="Proteomes" id="UP001500124">
    <property type="component" value="Unassembled WGS sequence"/>
</dbReference>
<protein>
    <submittedName>
        <fullName evidence="1">Uncharacterized protein</fullName>
    </submittedName>
</protein>
<accession>A0ABP9LSW4</accession>
<evidence type="ECO:0000313" key="2">
    <source>
        <dbReference type="Proteomes" id="UP001500124"/>
    </source>
</evidence>
<proteinExistence type="predicted"/>
<comment type="caution">
    <text evidence="1">The sequence shown here is derived from an EMBL/GenBank/DDBJ whole genome shotgun (WGS) entry which is preliminary data.</text>
</comment>
<reference evidence="2" key="1">
    <citation type="journal article" date="2019" name="Int. J. Syst. Evol. Microbiol.">
        <title>The Global Catalogue of Microorganisms (GCM) 10K type strain sequencing project: providing services to taxonomists for standard genome sequencing and annotation.</title>
        <authorList>
            <consortium name="The Broad Institute Genomics Platform"/>
            <consortium name="The Broad Institute Genome Sequencing Center for Infectious Disease"/>
            <person name="Wu L."/>
            <person name="Ma J."/>
        </authorList>
    </citation>
    <scope>NUCLEOTIDE SEQUENCE [LARGE SCALE GENOMIC DNA]</scope>
    <source>
        <strain evidence="2">JCM 18410</strain>
    </source>
</reference>
<evidence type="ECO:0000313" key="1">
    <source>
        <dbReference type="EMBL" id="GAA5083121.1"/>
    </source>
</evidence>
<sequence>MNDTAAGTDGPAYSTEAYAAVEKASRSHRTTLYAPSVLEHAAELLTDLWSAGERHGVTASEWGWSVDLPSGALDVVSRRYERPEKERTTEETFTLARHLLEALTSDEIGLSAKPGPRASVIVERGADTPRGGFHGDADLIVGIASNVGWDVAFNQNGASLVSIAAPASQAGASQVAEIVRALVHGELGNPFRR</sequence>
<gene>
    <name evidence="1" type="ORF">GCM10023336_78050</name>
</gene>
<name>A0ABP9LSW4_9ACTN</name>
<keyword evidence="2" id="KW-1185">Reference proteome</keyword>
<dbReference type="EMBL" id="BAABKC010000160">
    <property type="protein sequence ID" value="GAA5083121.1"/>
    <property type="molecule type" value="Genomic_DNA"/>
</dbReference>